<dbReference type="GO" id="GO:0006412">
    <property type="term" value="P:translation"/>
    <property type="evidence" value="ECO:0007669"/>
    <property type="project" value="InterPro"/>
</dbReference>
<protein>
    <submittedName>
        <fullName evidence="3">Uncharacterized protein</fullName>
    </submittedName>
</protein>
<dbReference type="PANTHER" id="PTHR10768">
    <property type="entry name" value="60S RIBOSOMAL PROTEIN L37"/>
    <property type="match status" value="1"/>
</dbReference>
<dbReference type="SUPFAM" id="SSF57829">
    <property type="entry name" value="Zn-binding ribosomal proteins"/>
    <property type="match status" value="1"/>
</dbReference>
<evidence type="ECO:0000256" key="2">
    <source>
        <dbReference type="ARBA" id="ARBA00023274"/>
    </source>
</evidence>
<dbReference type="InterPro" id="IPR011332">
    <property type="entry name" value="Ribosomal_zn-bd"/>
</dbReference>
<keyword evidence="1" id="KW-0689">Ribosomal protein</keyword>
<reference evidence="3" key="1">
    <citation type="submission" date="2022-03" db="EMBL/GenBank/DDBJ databases">
        <title>A functionally conserved STORR gene fusion in Papaver species that diverged 16.8 million years ago.</title>
        <authorList>
            <person name="Catania T."/>
        </authorList>
    </citation>
    <scope>NUCLEOTIDE SEQUENCE</scope>
    <source>
        <strain evidence="3">S-191538</strain>
    </source>
</reference>
<dbReference type="InterPro" id="IPR011331">
    <property type="entry name" value="Ribosomal_eL37/eL43"/>
</dbReference>
<name>A0AA41S075_PAPNU</name>
<gene>
    <name evidence="3" type="ORF">MKW94_023083</name>
</gene>
<keyword evidence="4" id="KW-1185">Reference proteome</keyword>
<comment type="caution">
    <text evidence="3">The sequence shown here is derived from an EMBL/GenBank/DDBJ whole genome shotgun (WGS) entry which is preliminary data.</text>
</comment>
<dbReference type="GO" id="GO:0003723">
    <property type="term" value="F:RNA binding"/>
    <property type="evidence" value="ECO:0007669"/>
    <property type="project" value="TreeGrafter"/>
</dbReference>
<evidence type="ECO:0000313" key="4">
    <source>
        <dbReference type="Proteomes" id="UP001177140"/>
    </source>
</evidence>
<dbReference type="PANTHER" id="PTHR10768:SF0">
    <property type="entry name" value="RIBOSOMAL PROTEIN L37"/>
    <property type="match status" value="1"/>
</dbReference>
<organism evidence="3 4">
    <name type="scientific">Papaver nudicaule</name>
    <name type="common">Iceland poppy</name>
    <dbReference type="NCBI Taxonomy" id="74823"/>
    <lineage>
        <taxon>Eukaryota</taxon>
        <taxon>Viridiplantae</taxon>
        <taxon>Streptophyta</taxon>
        <taxon>Embryophyta</taxon>
        <taxon>Tracheophyta</taxon>
        <taxon>Spermatophyta</taxon>
        <taxon>Magnoliopsida</taxon>
        <taxon>Ranunculales</taxon>
        <taxon>Papaveraceae</taxon>
        <taxon>Papaveroideae</taxon>
        <taxon>Papaver</taxon>
    </lineage>
</organism>
<evidence type="ECO:0000256" key="1">
    <source>
        <dbReference type="ARBA" id="ARBA00022980"/>
    </source>
</evidence>
<dbReference type="AlphaFoldDB" id="A0AA41S075"/>
<dbReference type="GO" id="GO:0003735">
    <property type="term" value="F:structural constituent of ribosome"/>
    <property type="evidence" value="ECO:0007669"/>
    <property type="project" value="InterPro"/>
</dbReference>
<keyword evidence="2" id="KW-0687">Ribonucleoprotein</keyword>
<dbReference type="EMBL" id="JAJJMA010102763">
    <property type="protein sequence ID" value="MCL7030534.1"/>
    <property type="molecule type" value="Genomic_DNA"/>
</dbReference>
<evidence type="ECO:0000313" key="3">
    <source>
        <dbReference type="EMBL" id="MCL7030534.1"/>
    </source>
</evidence>
<dbReference type="Proteomes" id="UP001177140">
    <property type="component" value="Unassembled WGS sequence"/>
</dbReference>
<dbReference type="GO" id="GO:0022625">
    <property type="term" value="C:cytosolic large ribosomal subunit"/>
    <property type="evidence" value="ECO:0007669"/>
    <property type="project" value="TreeGrafter"/>
</dbReference>
<dbReference type="Gene3D" id="2.20.25.30">
    <property type="match status" value="1"/>
</dbReference>
<accession>A0AA41S075</accession>
<proteinExistence type="predicted"/>
<sequence>MELEVWVKGEIIPTLCVRCGRSSYHLRKSRYARFRKFNWSEKSLCRKTTGSGRMQYLCGFREGIQEWILGIIDDQTP</sequence>